<dbReference type="PROSITE" id="PS50011">
    <property type="entry name" value="PROTEIN_KINASE_DOM"/>
    <property type="match status" value="1"/>
</dbReference>
<evidence type="ECO:0000259" key="9">
    <source>
        <dbReference type="PROSITE" id="PS50011"/>
    </source>
</evidence>
<evidence type="ECO:0000256" key="8">
    <source>
        <dbReference type="ARBA" id="ARBA00048679"/>
    </source>
</evidence>
<gene>
    <name evidence="10" type="ORF">KI387_018522</name>
</gene>
<evidence type="ECO:0000313" key="11">
    <source>
        <dbReference type="Proteomes" id="UP000824469"/>
    </source>
</evidence>
<evidence type="ECO:0000256" key="3">
    <source>
        <dbReference type="ARBA" id="ARBA00022679"/>
    </source>
</evidence>
<keyword evidence="4" id="KW-0547">Nucleotide-binding</keyword>
<dbReference type="Pfam" id="PF00069">
    <property type="entry name" value="Pkinase"/>
    <property type="match status" value="1"/>
</dbReference>
<dbReference type="EC" id="2.7.11.1" evidence="1"/>
<dbReference type="InterPro" id="IPR008271">
    <property type="entry name" value="Ser/Thr_kinase_AS"/>
</dbReference>
<dbReference type="GO" id="GO:0004674">
    <property type="term" value="F:protein serine/threonine kinase activity"/>
    <property type="evidence" value="ECO:0007669"/>
    <property type="project" value="UniProtKB-KW"/>
</dbReference>
<dbReference type="PANTHER" id="PTHR47973">
    <property type="entry name" value="CYSTEINE-RICH RECEPTOR-LIKE PROTEIN KINASE 3"/>
    <property type="match status" value="1"/>
</dbReference>
<sequence length="130" mass="14682">KIVVGIARGLAYLHEDTKPAIIHRDVKAANVLLDKDLNTLVADFGLAKFKDEHDDKTHYTTRAVGTLRYVTPEYALYEHLIDKNDVFSFGIVLLELMSGRRALGSVTDNVNVEHILIKDWLCDLMRKGMS</sequence>
<organism evidence="10 11">
    <name type="scientific">Taxus chinensis</name>
    <name type="common">Chinese yew</name>
    <name type="synonym">Taxus wallichiana var. chinensis</name>
    <dbReference type="NCBI Taxonomy" id="29808"/>
    <lineage>
        <taxon>Eukaryota</taxon>
        <taxon>Viridiplantae</taxon>
        <taxon>Streptophyta</taxon>
        <taxon>Embryophyta</taxon>
        <taxon>Tracheophyta</taxon>
        <taxon>Spermatophyta</taxon>
        <taxon>Pinopsida</taxon>
        <taxon>Pinidae</taxon>
        <taxon>Conifers II</taxon>
        <taxon>Cupressales</taxon>
        <taxon>Taxaceae</taxon>
        <taxon>Taxus</taxon>
    </lineage>
</organism>
<dbReference type="InterPro" id="IPR000719">
    <property type="entry name" value="Prot_kinase_dom"/>
</dbReference>
<dbReference type="PROSITE" id="PS00108">
    <property type="entry name" value="PROTEIN_KINASE_ST"/>
    <property type="match status" value="1"/>
</dbReference>
<keyword evidence="5" id="KW-0418">Kinase</keyword>
<protein>
    <recommendedName>
        <fullName evidence="1">non-specific serine/threonine protein kinase</fullName>
        <ecNumber evidence="1">2.7.11.1</ecNumber>
    </recommendedName>
</protein>
<feature type="non-terminal residue" evidence="10">
    <location>
        <position position="1"/>
    </location>
</feature>
<evidence type="ECO:0000256" key="1">
    <source>
        <dbReference type="ARBA" id="ARBA00012513"/>
    </source>
</evidence>
<evidence type="ECO:0000256" key="7">
    <source>
        <dbReference type="ARBA" id="ARBA00047899"/>
    </source>
</evidence>
<dbReference type="OMA" id="MGANTCH"/>
<comment type="catalytic activity">
    <reaction evidence="8">
        <text>L-seryl-[protein] + ATP = O-phospho-L-seryl-[protein] + ADP + H(+)</text>
        <dbReference type="Rhea" id="RHEA:17989"/>
        <dbReference type="Rhea" id="RHEA-COMP:9863"/>
        <dbReference type="Rhea" id="RHEA-COMP:11604"/>
        <dbReference type="ChEBI" id="CHEBI:15378"/>
        <dbReference type="ChEBI" id="CHEBI:29999"/>
        <dbReference type="ChEBI" id="CHEBI:30616"/>
        <dbReference type="ChEBI" id="CHEBI:83421"/>
        <dbReference type="ChEBI" id="CHEBI:456216"/>
        <dbReference type="EC" id="2.7.11.1"/>
    </reaction>
</comment>
<name>A0AA38LGC0_TAXCH</name>
<dbReference type="FunFam" id="1.10.510.10:FF:001023">
    <property type="entry name" value="Os07g0541700 protein"/>
    <property type="match status" value="1"/>
</dbReference>
<comment type="catalytic activity">
    <reaction evidence="7">
        <text>L-threonyl-[protein] + ATP = O-phospho-L-threonyl-[protein] + ADP + H(+)</text>
        <dbReference type="Rhea" id="RHEA:46608"/>
        <dbReference type="Rhea" id="RHEA-COMP:11060"/>
        <dbReference type="Rhea" id="RHEA-COMP:11605"/>
        <dbReference type="ChEBI" id="CHEBI:15378"/>
        <dbReference type="ChEBI" id="CHEBI:30013"/>
        <dbReference type="ChEBI" id="CHEBI:30616"/>
        <dbReference type="ChEBI" id="CHEBI:61977"/>
        <dbReference type="ChEBI" id="CHEBI:456216"/>
        <dbReference type="EC" id="2.7.11.1"/>
    </reaction>
</comment>
<reference evidence="10 11" key="1">
    <citation type="journal article" date="2021" name="Nat. Plants">
        <title>The Taxus genome provides insights into paclitaxel biosynthesis.</title>
        <authorList>
            <person name="Xiong X."/>
            <person name="Gou J."/>
            <person name="Liao Q."/>
            <person name="Li Y."/>
            <person name="Zhou Q."/>
            <person name="Bi G."/>
            <person name="Li C."/>
            <person name="Du R."/>
            <person name="Wang X."/>
            <person name="Sun T."/>
            <person name="Guo L."/>
            <person name="Liang H."/>
            <person name="Lu P."/>
            <person name="Wu Y."/>
            <person name="Zhang Z."/>
            <person name="Ro D.K."/>
            <person name="Shang Y."/>
            <person name="Huang S."/>
            <person name="Yan J."/>
        </authorList>
    </citation>
    <scope>NUCLEOTIDE SEQUENCE [LARGE SCALE GENOMIC DNA]</scope>
    <source>
        <strain evidence="10">Ta-2019</strain>
    </source>
</reference>
<evidence type="ECO:0000256" key="2">
    <source>
        <dbReference type="ARBA" id="ARBA00022527"/>
    </source>
</evidence>
<accession>A0AA38LGC0</accession>
<feature type="non-terminal residue" evidence="10">
    <location>
        <position position="130"/>
    </location>
</feature>
<comment type="caution">
    <text evidence="10">The sequence shown here is derived from an EMBL/GenBank/DDBJ whole genome shotgun (WGS) entry which is preliminary data.</text>
</comment>
<dbReference type="Proteomes" id="UP000824469">
    <property type="component" value="Unassembled WGS sequence"/>
</dbReference>
<keyword evidence="2" id="KW-0723">Serine/threonine-protein kinase</keyword>
<keyword evidence="11" id="KW-1185">Reference proteome</keyword>
<dbReference type="InterPro" id="IPR011009">
    <property type="entry name" value="Kinase-like_dom_sf"/>
</dbReference>
<proteinExistence type="predicted"/>
<dbReference type="InterPro" id="IPR052059">
    <property type="entry name" value="CR_Ser/Thr_kinase"/>
</dbReference>
<dbReference type="GO" id="GO:0005524">
    <property type="term" value="F:ATP binding"/>
    <property type="evidence" value="ECO:0007669"/>
    <property type="project" value="UniProtKB-KW"/>
</dbReference>
<evidence type="ECO:0000256" key="6">
    <source>
        <dbReference type="ARBA" id="ARBA00022840"/>
    </source>
</evidence>
<keyword evidence="6" id="KW-0067">ATP-binding</keyword>
<evidence type="ECO:0000256" key="5">
    <source>
        <dbReference type="ARBA" id="ARBA00022777"/>
    </source>
</evidence>
<dbReference type="AlphaFoldDB" id="A0AA38LGC0"/>
<keyword evidence="3" id="KW-0808">Transferase</keyword>
<dbReference type="SUPFAM" id="SSF56112">
    <property type="entry name" value="Protein kinase-like (PK-like)"/>
    <property type="match status" value="1"/>
</dbReference>
<feature type="domain" description="Protein kinase" evidence="9">
    <location>
        <begin position="1"/>
        <end position="130"/>
    </location>
</feature>
<dbReference type="EMBL" id="JAHRHJ020000003">
    <property type="protein sequence ID" value="KAH9323883.1"/>
    <property type="molecule type" value="Genomic_DNA"/>
</dbReference>
<evidence type="ECO:0000313" key="10">
    <source>
        <dbReference type="EMBL" id="KAH9323883.1"/>
    </source>
</evidence>
<evidence type="ECO:0000256" key="4">
    <source>
        <dbReference type="ARBA" id="ARBA00022741"/>
    </source>
</evidence>
<dbReference type="Gene3D" id="1.10.510.10">
    <property type="entry name" value="Transferase(Phosphotransferase) domain 1"/>
    <property type="match status" value="1"/>
</dbReference>